<feature type="compositionally biased region" description="Basic and acidic residues" evidence="1">
    <location>
        <begin position="46"/>
        <end position="58"/>
    </location>
</feature>
<keyword evidence="3" id="KW-1185">Reference proteome</keyword>
<dbReference type="EMBL" id="JAMKFB020000063">
    <property type="protein sequence ID" value="KAL0153931.1"/>
    <property type="molecule type" value="Genomic_DNA"/>
</dbReference>
<protein>
    <submittedName>
        <fullName evidence="2">Uncharacterized protein</fullName>
    </submittedName>
</protein>
<feature type="region of interest" description="Disordered" evidence="1">
    <location>
        <begin position="20"/>
        <end position="58"/>
    </location>
</feature>
<feature type="non-terminal residue" evidence="2">
    <location>
        <position position="1"/>
    </location>
</feature>
<evidence type="ECO:0000256" key="1">
    <source>
        <dbReference type="SAM" id="MobiDB-lite"/>
    </source>
</evidence>
<name>A0ABD0MZD8_CIRMR</name>
<evidence type="ECO:0000313" key="3">
    <source>
        <dbReference type="Proteomes" id="UP001529510"/>
    </source>
</evidence>
<dbReference type="Proteomes" id="UP001529510">
    <property type="component" value="Unassembled WGS sequence"/>
</dbReference>
<evidence type="ECO:0000313" key="2">
    <source>
        <dbReference type="EMBL" id="KAL0153931.1"/>
    </source>
</evidence>
<accession>A0ABD0MZD8</accession>
<proteinExistence type="predicted"/>
<feature type="compositionally biased region" description="Basic and acidic residues" evidence="1">
    <location>
        <begin position="21"/>
        <end position="33"/>
    </location>
</feature>
<dbReference type="AlphaFoldDB" id="A0ABD0MZD8"/>
<comment type="caution">
    <text evidence="2">The sequence shown here is derived from an EMBL/GenBank/DDBJ whole genome shotgun (WGS) entry which is preliminary data.</text>
</comment>
<sequence>LVKFPYRKLRVSERVCLSQETNKERNKLPRELKTLAPYHTTSRMSRPGERNAQDKRSK</sequence>
<reference evidence="2 3" key="1">
    <citation type="submission" date="2024-05" db="EMBL/GenBank/DDBJ databases">
        <title>Genome sequencing and assembly of Indian major carp, Cirrhinus mrigala (Hamilton, 1822).</title>
        <authorList>
            <person name="Mohindra V."/>
            <person name="Chowdhury L.M."/>
            <person name="Lal K."/>
            <person name="Jena J.K."/>
        </authorList>
    </citation>
    <scope>NUCLEOTIDE SEQUENCE [LARGE SCALE GENOMIC DNA]</scope>
    <source>
        <strain evidence="2">CM1030</strain>
        <tissue evidence="2">Blood</tissue>
    </source>
</reference>
<organism evidence="2 3">
    <name type="scientific">Cirrhinus mrigala</name>
    <name type="common">Mrigala</name>
    <dbReference type="NCBI Taxonomy" id="683832"/>
    <lineage>
        <taxon>Eukaryota</taxon>
        <taxon>Metazoa</taxon>
        <taxon>Chordata</taxon>
        <taxon>Craniata</taxon>
        <taxon>Vertebrata</taxon>
        <taxon>Euteleostomi</taxon>
        <taxon>Actinopterygii</taxon>
        <taxon>Neopterygii</taxon>
        <taxon>Teleostei</taxon>
        <taxon>Ostariophysi</taxon>
        <taxon>Cypriniformes</taxon>
        <taxon>Cyprinidae</taxon>
        <taxon>Labeoninae</taxon>
        <taxon>Labeonini</taxon>
        <taxon>Cirrhinus</taxon>
    </lineage>
</organism>
<gene>
    <name evidence="2" type="ORF">M9458_050762</name>
</gene>